<dbReference type="InterPro" id="IPR014506">
    <property type="entry name" value="UCP020479_CheW"/>
</dbReference>
<evidence type="ECO:0000313" key="2">
    <source>
        <dbReference type="EMBL" id="PPK38055.1"/>
    </source>
</evidence>
<proteinExistence type="predicted"/>
<keyword evidence="3" id="KW-1185">Reference proteome</keyword>
<dbReference type="GO" id="GO:0007165">
    <property type="term" value="P:signal transduction"/>
    <property type="evidence" value="ECO:0007669"/>
    <property type="project" value="InterPro"/>
</dbReference>
<dbReference type="SUPFAM" id="SSF50341">
    <property type="entry name" value="CheW-like"/>
    <property type="match status" value="1"/>
</dbReference>
<reference evidence="3" key="1">
    <citation type="submission" date="2017-06" db="EMBL/GenBank/DDBJ databases">
        <authorList>
            <person name="Furmanczyk E.M."/>
        </authorList>
    </citation>
    <scope>NUCLEOTIDE SEQUENCE [LARGE SCALE GENOMIC DNA]</scope>
    <source>
        <strain evidence="3">AP3_16</strain>
    </source>
</reference>
<dbReference type="EMBL" id="NIRS01000004">
    <property type="protein sequence ID" value="PPK38055.1"/>
    <property type="molecule type" value="Genomic_DNA"/>
</dbReference>
<dbReference type="SMART" id="SM00260">
    <property type="entry name" value="CheW"/>
    <property type="match status" value="1"/>
</dbReference>
<dbReference type="GO" id="GO:0006935">
    <property type="term" value="P:chemotaxis"/>
    <property type="evidence" value="ECO:0007669"/>
    <property type="project" value="InterPro"/>
</dbReference>
<dbReference type="Pfam" id="PF01584">
    <property type="entry name" value="CheW"/>
    <property type="match status" value="1"/>
</dbReference>
<dbReference type="Proteomes" id="UP000238541">
    <property type="component" value="Unassembled WGS sequence"/>
</dbReference>
<evidence type="ECO:0000259" key="1">
    <source>
        <dbReference type="PROSITE" id="PS50851"/>
    </source>
</evidence>
<dbReference type="RefSeq" id="WP_104449899.1">
    <property type="nucleotide sequence ID" value="NZ_NIRS01000004.1"/>
</dbReference>
<name>A0A2S6FKX3_9PSED</name>
<sequence>MNRPLKTTSRPQLALQSYLDSLLQDVTEELTLPIEAVAEEIAAEAVLDEFQAAVLEEQARDAAAAAPVPASVAPVFKAPVIEAPAPVMASVSTIAPLLQALVPPPVEAQPVAVEVPQTLVPPVVEVHLPPSNTPPPVDTEGRPSWAAEPFECLLFDVAGLTLAVPLVCLGSIYSLAGHELTPLFGQPEWFLGILPSQAGNLKVLDTARWVMPDRYRDDFKQGLQYVISVQGYEWGLAVHQVSRSLRLDPNEIKWRSHRGQRPWLAGTVIEHMCALLDVASLAELIASGGAKHMSGSKPNHKPTNIK</sequence>
<comment type="caution">
    <text evidence="2">The sequence shown here is derived from an EMBL/GenBank/DDBJ whole genome shotgun (WGS) entry which is preliminary data.</text>
</comment>
<dbReference type="PROSITE" id="PS50851">
    <property type="entry name" value="CHEW"/>
    <property type="match status" value="1"/>
</dbReference>
<evidence type="ECO:0000313" key="3">
    <source>
        <dbReference type="Proteomes" id="UP000238541"/>
    </source>
</evidence>
<dbReference type="AlphaFoldDB" id="A0A2S6FKX3"/>
<dbReference type="PIRSF" id="PIRSF020479">
    <property type="entry name" value="UCP020479_CheW"/>
    <property type="match status" value="1"/>
</dbReference>
<organism evidence="2 3">
    <name type="scientific">Pseudomonas laurylsulfatiphila</name>
    <dbReference type="NCBI Taxonomy" id="2011015"/>
    <lineage>
        <taxon>Bacteria</taxon>
        <taxon>Pseudomonadati</taxon>
        <taxon>Pseudomonadota</taxon>
        <taxon>Gammaproteobacteria</taxon>
        <taxon>Pseudomonadales</taxon>
        <taxon>Pseudomonadaceae</taxon>
        <taxon>Pseudomonas</taxon>
    </lineage>
</organism>
<dbReference type="CDD" id="cd00588">
    <property type="entry name" value="CheW_like"/>
    <property type="match status" value="1"/>
</dbReference>
<feature type="domain" description="CheW-like" evidence="1">
    <location>
        <begin position="149"/>
        <end position="287"/>
    </location>
</feature>
<accession>A0A2S6FKX3</accession>
<dbReference type="InterPro" id="IPR036061">
    <property type="entry name" value="CheW-like_dom_sf"/>
</dbReference>
<protein>
    <submittedName>
        <fullName evidence="2">Chemotaxis protein CheW</fullName>
    </submittedName>
</protein>
<gene>
    <name evidence="2" type="ORF">CD175_17610</name>
</gene>
<dbReference type="InterPro" id="IPR002545">
    <property type="entry name" value="CheW-lke_dom"/>
</dbReference>